<accession>K1UHG8</accession>
<dbReference type="InterPro" id="IPR010898">
    <property type="entry name" value="Hpre_diP_synth_I"/>
</dbReference>
<comment type="caution">
    <text evidence="2">The sequence shown here is derived from an EMBL/GenBank/DDBJ whole genome shotgun (WGS) entry which is preliminary data.</text>
</comment>
<protein>
    <submittedName>
        <fullName evidence="2">Heptaprenyl diphosphate synthase component I</fullName>
        <ecNumber evidence="2">2.5.1.30</ecNumber>
    </submittedName>
</protein>
<dbReference type="PIRSF" id="PIRSF027391">
    <property type="entry name" value="Hpre_diP_synt_I"/>
    <property type="match status" value="1"/>
</dbReference>
<proteinExistence type="predicted"/>
<dbReference type="EMBL" id="AJWY01001671">
    <property type="protein sequence ID" value="EKC79459.1"/>
    <property type="molecule type" value="Genomic_DNA"/>
</dbReference>
<organism evidence="2">
    <name type="scientific">human gut metagenome</name>
    <dbReference type="NCBI Taxonomy" id="408170"/>
    <lineage>
        <taxon>unclassified sequences</taxon>
        <taxon>metagenomes</taxon>
        <taxon>organismal metagenomes</taxon>
    </lineage>
</organism>
<dbReference type="EC" id="2.5.1.30" evidence="2"/>
<keyword evidence="1" id="KW-0812">Transmembrane</keyword>
<feature type="transmembrane region" description="Helical" evidence="1">
    <location>
        <begin position="12"/>
        <end position="36"/>
    </location>
</feature>
<evidence type="ECO:0000256" key="1">
    <source>
        <dbReference type="SAM" id="Phobius"/>
    </source>
</evidence>
<dbReference type="GO" id="GO:0000010">
    <property type="term" value="F:heptaprenyl diphosphate synthase activity"/>
    <property type="evidence" value="ECO:0007669"/>
    <property type="project" value="UniProtKB-EC"/>
</dbReference>
<gene>
    <name evidence="2" type="ORF">LEA_02413</name>
</gene>
<dbReference type="Gene3D" id="1.10.1760.20">
    <property type="match status" value="1"/>
</dbReference>
<feature type="transmembrane region" description="Helical" evidence="1">
    <location>
        <begin position="80"/>
        <end position="100"/>
    </location>
</feature>
<sequence>MKITKTKSYKAAFTGIAAAVAITLSFLEGLIPTAAFMPPGAKAGFSNIAVMFAASEFGLIPALSVTLLKSLFVFLTRGATAFFMSLAGGVLSTLVMYLLFRFSKNAGYIEIGILSALAHNAGQFSVAAIMVSGESVIGY</sequence>
<feature type="transmembrane region" description="Helical" evidence="1">
    <location>
        <begin position="48"/>
        <end position="68"/>
    </location>
</feature>
<evidence type="ECO:0000313" key="2">
    <source>
        <dbReference type="EMBL" id="EKC79459.1"/>
    </source>
</evidence>
<name>K1UHG8_9ZZZZ</name>
<dbReference type="InterPro" id="IPR014535">
    <property type="entry name" value="Hpre_diP_synt_I"/>
</dbReference>
<feature type="non-terminal residue" evidence="2">
    <location>
        <position position="139"/>
    </location>
</feature>
<keyword evidence="2" id="KW-0808">Transferase</keyword>
<keyword evidence="1" id="KW-0472">Membrane</keyword>
<reference evidence="2" key="1">
    <citation type="journal article" date="2013" name="Environ. Microbiol.">
        <title>Microbiota from the distal guts of lean and obese adolescents exhibit partial functional redundancy besides clear differences in community structure.</title>
        <authorList>
            <person name="Ferrer M."/>
            <person name="Ruiz A."/>
            <person name="Lanza F."/>
            <person name="Haange S.B."/>
            <person name="Oberbach A."/>
            <person name="Till H."/>
            <person name="Bargiela R."/>
            <person name="Campoy C."/>
            <person name="Segura M.T."/>
            <person name="Richter M."/>
            <person name="von Bergen M."/>
            <person name="Seifert J."/>
            <person name="Suarez A."/>
        </authorList>
    </citation>
    <scope>NUCLEOTIDE SEQUENCE</scope>
</reference>
<keyword evidence="1" id="KW-1133">Transmembrane helix</keyword>
<dbReference type="AlphaFoldDB" id="K1UHG8"/>
<dbReference type="Pfam" id="PF07456">
    <property type="entry name" value="Hpre_diP_synt_I"/>
    <property type="match status" value="1"/>
</dbReference>